<keyword evidence="4 7" id="KW-0812">Transmembrane</keyword>
<dbReference type="Pfam" id="PF12704">
    <property type="entry name" value="MacB_PCD"/>
    <property type="match status" value="1"/>
</dbReference>
<evidence type="ECO:0000259" key="8">
    <source>
        <dbReference type="Pfam" id="PF02687"/>
    </source>
</evidence>
<organism evidence="10">
    <name type="scientific">Cyanothece sp. (strain PCC 7425 / ATCC 29141)</name>
    <dbReference type="NCBI Taxonomy" id="395961"/>
    <lineage>
        <taxon>Bacteria</taxon>
        <taxon>Bacillati</taxon>
        <taxon>Cyanobacteriota</taxon>
        <taxon>Cyanophyceae</taxon>
        <taxon>Gomontiellales</taxon>
        <taxon>Cyanothecaceae</taxon>
        <taxon>Cyanothece</taxon>
    </lineage>
</organism>
<evidence type="ECO:0000256" key="7">
    <source>
        <dbReference type="SAM" id="Phobius"/>
    </source>
</evidence>
<protein>
    <recommendedName>
        <fullName evidence="11">ABC3 transporter permease protein domain-containing protein</fullName>
    </recommendedName>
</protein>
<reference evidence="10" key="1">
    <citation type="submission" date="2009-01" db="EMBL/GenBank/DDBJ databases">
        <title>Complete sequence of chromosome Cyanothece sp. PCC 7425.</title>
        <authorList>
            <consortium name="US DOE Joint Genome Institute"/>
            <person name="Lucas S."/>
            <person name="Copeland A."/>
            <person name="Lapidus A."/>
            <person name="Glavina del Rio T."/>
            <person name="Dalin E."/>
            <person name="Tice H."/>
            <person name="Bruce D."/>
            <person name="Goodwin L."/>
            <person name="Pitluck S."/>
            <person name="Sims D."/>
            <person name="Meineke L."/>
            <person name="Brettin T."/>
            <person name="Detter J.C."/>
            <person name="Han C."/>
            <person name="Larimer F."/>
            <person name="Land M."/>
            <person name="Hauser L."/>
            <person name="Kyrpides N."/>
            <person name="Ovchinnikova G."/>
            <person name="Liberton M."/>
            <person name="Stoeckel J."/>
            <person name="Banerjee A."/>
            <person name="Singh A."/>
            <person name="Page L."/>
            <person name="Sato H."/>
            <person name="Zhao L."/>
            <person name="Sherman L."/>
            <person name="Pakrasi H."/>
            <person name="Richardson P."/>
        </authorList>
    </citation>
    <scope>NUCLEOTIDE SEQUENCE</scope>
    <source>
        <strain evidence="10">PCC 7425</strain>
    </source>
</reference>
<dbReference type="PANTHER" id="PTHR43738">
    <property type="entry name" value="ABC TRANSPORTER, MEMBRANE PROTEIN"/>
    <property type="match status" value="1"/>
</dbReference>
<dbReference type="OrthoDB" id="180999at2"/>
<evidence type="ECO:0000256" key="3">
    <source>
        <dbReference type="ARBA" id="ARBA00022475"/>
    </source>
</evidence>
<dbReference type="PIRSF" id="PIRSF031773">
    <property type="entry name" value="DevC"/>
    <property type="match status" value="1"/>
</dbReference>
<dbReference type="InterPro" id="IPR005891">
    <property type="entry name" value="DevC"/>
</dbReference>
<evidence type="ECO:0000256" key="6">
    <source>
        <dbReference type="ARBA" id="ARBA00023136"/>
    </source>
</evidence>
<keyword evidence="6 7" id="KW-0472">Membrane</keyword>
<evidence type="ECO:0000256" key="4">
    <source>
        <dbReference type="ARBA" id="ARBA00022692"/>
    </source>
</evidence>
<dbReference type="InterPro" id="IPR025857">
    <property type="entry name" value="MacB_PCD"/>
</dbReference>
<evidence type="ECO:0000256" key="5">
    <source>
        <dbReference type="ARBA" id="ARBA00022989"/>
    </source>
</evidence>
<feature type="transmembrane region" description="Helical" evidence="7">
    <location>
        <begin position="21"/>
        <end position="40"/>
    </location>
</feature>
<sequence length="406" mass="43629">MASIARENLFANIPRLVIAQAGILFAVSLVTLQTGIFLGFSRSVSALIDQSKADMWITPKSVDHLGVGIPLRYERLGQTRRVEGVARAEAVIFRGDVWRNARDETATITLIGLDPQAKLFAPLNLSQRKLSDLKPAYTLLVDKSNRGDLNVTKVGNKGVIGGLPAEVAGFTQGVQSIIFSPIVFMSLQSAKAYTTTPPATRLPCAIAAEGIDCRTTPADFPPTPTALKGDDAISYILVQAEANTDLERLKQRLADALPDSRIWTRAEFAQSNQTFWEQRSNIGVILGLGAAIGVVVGIVVVGQILYASVSEHIKQFGTLKAMGASPWVIYGVIGEQALWMAVLGYIPGLVLSIVVAEWVIARGIIILILPTTAAGIFGVTLLMCFTAAAFAIRKVMRVDPATVFRS</sequence>
<dbReference type="HOGENOM" id="CLU_000604_8_9_3"/>
<dbReference type="InterPro" id="IPR051125">
    <property type="entry name" value="ABC-4/HrtB_transporter"/>
</dbReference>
<keyword evidence="2" id="KW-0813">Transport</keyword>
<comment type="subcellular location">
    <subcellularLocation>
        <location evidence="1">Cell membrane</location>
        <topology evidence="1">Multi-pass membrane protein</topology>
    </subcellularLocation>
</comment>
<evidence type="ECO:0000256" key="2">
    <source>
        <dbReference type="ARBA" id="ARBA00022448"/>
    </source>
</evidence>
<dbReference type="PANTHER" id="PTHR43738:SF1">
    <property type="entry name" value="HEMIN TRANSPORT SYSTEM PERMEASE PROTEIN HRTB-RELATED"/>
    <property type="match status" value="1"/>
</dbReference>
<feature type="transmembrane region" description="Helical" evidence="7">
    <location>
        <begin position="327"/>
        <end position="347"/>
    </location>
</feature>
<dbReference type="EMBL" id="CP001344">
    <property type="protein sequence ID" value="ACL46028.1"/>
    <property type="molecule type" value="Genomic_DNA"/>
</dbReference>
<evidence type="ECO:0000259" key="9">
    <source>
        <dbReference type="Pfam" id="PF12704"/>
    </source>
</evidence>
<accession>B8HSP5</accession>
<dbReference type="eggNOG" id="COG0577">
    <property type="taxonomic scope" value="Bacteria"/>
</dbReference>
<name>B8HSP5_CYAP4</name>
<dbReference type="STRING" id="395961.Cyan7425_3709"/>
<keyword evidence="3" id="KW-1003">Cell membrane</keyword>
<feature type="domain" description="MacB-like periplasmic core" evidence="9">
    <location>
        <begin position="19"/>
        <end position="255"/>
    </location>
</feature>
<keyword evidence="5 7" id="KW-1133">Transmembrane helix</keyword>
<dbReference type="GO" id="GO:0005886">
    <property type="term" value="C:plasma membrane"/>
    <property type="evidence" value="ECO:0007669"/>
    <property type="project" value="UniProtKB-SubCell"/>
</dbReference>
<gene>
    <name evidence="10" type="ordered locus">Cyan7425_3709</name>
</gene>
<feature type="transmembrane region" description="Helical" evidence="7">
    <location>
        <begin position="359"/>
        <end position="392"/>
    </location>
</feature>
<dbReference type="InterPro" id="IPR003838">
    <property type="entry name" value="ABC3_permease_C"/>
</dbReference>
<evidence type="ECO:0000256" key="1">
    <source>
        <dbReference type="ARBA" id="ARBA00004651"/>
    </source>
</evidence>
<dbReference type="KEGG" id="cyn:Cyan7425_3709"/>
<feature type="transmembrane region" description="Helical" evidence="7">
    <location>
        <begin position="282"/>
        <end position="306"/>
    </location>
</feature>
<dbReference type="Pfam" id="PF02687">
    <property type="entry name" value="FtsX"/>
    <property type="match status" value="1"/>
</dbReference>
<feature type="domain" description="ABC3 transporter permease C-terminal" evidence="8">
    <location>
        <begin position="290"/>
        <end position="400"/>
    </location>
</feature>
<evidence type="ECO:0000313" key="10">
    <source>
        <dbReference type="EMBL" id="ACL46028.1"/>
    </source>
</evidence>
<evidence type="ECO:0008006" key="11">
    <source>
        <dbReference type="Google" id="ProtNLM"/>
    </source>
</evidence>
<proteinExistence type="predicted"/>
<dbReference type="AlphaFoldDB" id="B8HSP5"/>